<dbReference type="SMART" id="SM00343">
    <property type="entry name" value="ZnF_C2HC"/>
    <property type="match status" value="1"/>
</dbReference>
<dbReference type="InterPro" id="IPR001878">
    <property type="entry name" value="Znf_CCHC"/>
</dbReference>
<feature type="region of interest" description="Disordered" evidence="3">
    <location>
        <begin position="110"/>
        <end position="189"/>
    </location>
</feature>
<feature type="compositionally biased region" description="Low complexity" evidence="3">
    <location>
        <begin position="122"/>
        <end position="131"/>
    </location>
</feature>
<dbReference type="Proteomes" id="UP000559256">
    <property type="component" value="Unassembled WGS sequence"/>
</dbReference>
<feature type="region of interest" description="Disordered" evidence="3">
    <location>
        <begin position="741"/>
        <end position="774"/>
    </location>
</feature>
<feature type="compositionally biased region" description="Pro residues" evidence="3">
    <location>
        <begin position="110"/>
        <end position="121"/>
    </location>
</feature>
<feature type="region of interest" description="Disordered" evidence="3">
    <location>
        <begin position="482"/>
        <end position="501"/>
    </location>
</feature>
<organism evidence="5 6">
    <name type="scientific">Tetrapyrgos nigripes</name>
    <dbReference type="NCBI Taxonomy" id="182062"/>
    <lineage>
        <taxon>Eukaryota</taxon>
        <taxon>Fungi</taxon>
        <taxon>Dikarya</taxon>
        <taxon>Basidiomycota</taxon>
        <taxon>Agaricomycotina</taxon>
        <taxon>Agaricomycetes</taxon>
        <taxon>Agaricomycetidae</taxon>
        <taxon>Agaricales</taxon>
        <taxon>Marasmiineae</taxon>
        <taxon>Marasmiaceae</taxon>
        <taxon>Tetrapyrgos</taxon>
    </lineage>
</organism>
<dbReference type="Gene3D" id="4.10.60.10">
    <property type="entry name" value="Zinc finger, CCHC-type"/>
    <property type="match status" value="1"/>
</dbReference>
<feature type="compositionally biased region" description="Acidic residues" evidence="3">
    <location>
        <begin position="741"/>
        <end position="767"/>
    </location>
</feature>
<proteinExistence type="predicted"/>
<name>A0A8H5GZK4_9AGAR</name>
<evidence type="ECO:0000259" key="4">
    <source>
        <dbReference type="PROSITE" id="PS50158"/>
    </source>
</evidence>
<comment type="caution">
    <text evidence="5">The sequence shown here is derived from an EMBL/GenBank/DDBJ whole genome shotgun (WGS) entry which is preliminary data.</text>
</comment>
<sequence length="886" mass="97409">MSAHQHLHLDVLQCDGPVHFDLLQHQCSKTLGFYVSLLPLCYAKRTNVLIHNLACLPYGYGRDQVLQVIGRRTAIIMTSTSPTGSPLRCRSPTVGQGVFTGLGNIFLYPTPNPNVSRPPTPSVSSPSPNGNGDEDLYSSIPRTASGNSSGGATPRSSYQPNTMRGQSTPPHGYPTQAPSQPIPQPVPQLVPVPQPQQVPTQQQWIPQMPAAPPGQYIPTYQPMPMQPPIPPPNLNRLIGVHPWNHAHPLNRFVPPCVPDQTFRIGQKADFWSSVPMLKGETNFTEFRQRVEIAATASGVASVLDPQYTNYRPMEPLPNDPDYEANMHAFRTYQMLEHQTRALLVGKLPSDIMRWALHGSHTCLDIWMRLISRYQVANALDTVGLIKIWMNRSCANDSKVNLRKWLEEDEDIIRQIGDAGGIISDQERKNHVLTSIPLMYKTYIGQMNDTMKINSNSTRKLSAQEIIDLLRSRYLFLHPELPSWSTSSTEKSLSSSKTSDSAKDLKNVALQASSTLGSTSNTPTANKSNISMGIQCYNCKGFGHLSRDCPTPKQKPNGGGNGGRGKNWRDRGRGRGGRNPGGHGGVNANNSGNTANVEGTPKPGNTTTPSVALNSNPKPNTYPKPAGQAGMAKNIDFAYMAQPSSDISEDDWSDDEYEEEILVPLSPKFLNRPVSQITDVTDEEIGPLTTDELDHIESTIKQLGNQLPDEKRKVLWQLNATLVAQHVSQWLYEKFAYEVWEDEEDEENDSESDSEDDFTMESGDEDESKEVPDVRGGNDIYMCVTNLTFILDDGISVDKSSEPVVMQTDSMEPTFTALSQGTAKIRTGEGTIPVRNVLYVPELANTLVSIGELDDAGYTVTFGGGQAVICGPDGKICGSIPKSNRLY</sequence>
<keyword evidence="2" id="KW-0479">Metal-binding</keyword>
<keyword evidence="6" id="KW-1185">Reference proteome</keyword>
<dbReference type="GO" id="GO:0008270">
    <property type="term" value="F:zinc ion binding"/>
    <property type="evidence" value="ECO:0007669"/>
    <property type="project" value="UniProtKB-KW"/>
</dbReference>
<reference evidence="5 6" key="1">
    <citation type="journal article" date="2020" name="ISME J.">
        <title>Uncovering the hidden diversity of litter-decomposition mechanisms in mushroom-forming fungi.</title>
        <authorList>
            <person name="Floudas D."/>
            <person name="Bentzer J."/>
            <person name="Ahren D."/>
            <person name="Johansson T."/>
            <person name="Persson P."/>
            <person name="Tunlid A."/>
        </authorList>
    </citation>
    <scope>NUCLEOTIDE SEQUENCE [LARGE SCALE GENOMIC DNA]</scope>
    <source>
        <strain evidence="5 6">CBS 291.85</strain>
    </source>
</reference>
<feature type="compositionally biased region" description="Pro residues" evidence="3">
    <location>
        <begin position="180"/>
        <end position="189"/>
    </location>
</feature>
<evidence type="ECO:0000256" key="2">
    <source>
        <dbReference type="PROSITE-ProRule" id="PRU00047"/>
    </source>
</evidence>
<dbReference type="SUPFAM" id="SSF57756">
    <property type="entry name" value="Retrovirus zinc finger-like domains"/>
    <property type="match status" value="1"/>
</dbReference>
<dbReference type="EMBL" id="JAACJM010000003">
    <property type="protein sequence ID" value="KAF5373725.1"/>
    <property type="molecule type" value="Genomic_DNA"/>
</dbReference>
<feature type="domain" description="CCHC-type" evidence="4">
    <location>
        <begin position="535"/>
        <end position="549"/>
    </location>
</feature>
<dbReference type="OrthoDB" id="3251181at2759"/>
<keyword evidence="1" id="KW-0507">mRNA processing</keyword>
<gene>
    <name evidence="5" type="ORF">D9758_000722</name>
</gene>
<protein>
    <recommendedName>
        <fullName evidence="4">CCHC-type domain-containing protein</fullName>
    </recommendedName>
</protein>
<evidence type="ECO:0000256" key="3">
    <source>
        <dbReference type="SAM" id="MobiDB-lite"/>
    </source>
</evidence>
<accession>A0A8H5GZK4</accession>
<dbReference type="PROSITE" id="PS50158">
    <property type="entry name" value="ZF_CCHC"/>
    <property type="match status" value="1"/>
</dbReference>
<keyword evidence="2" id="KW-0863">Zinc-finger</keyword>
<dbReference type="InterPro" id="IPR036875">
    <property type="entry name" value="Znf_CCHC_sf"/>
</dbReference>
<evidence type="ECO:0000313" key="5">
    <source>
        <dbReference type="EMBL" id="KAF5373725.1"/>
    </source>
</evidence>
<feature type="region of interest" description="Disordered" evidence="3">
    <location>
        <begin position="545"/>
        <end position="617"/>
    </location>
</feature>
<feature type="compositionally biased region" description="Polar residues" evidence="3">
    <location>
        <begin position="140"/>
        <end position="169"/>
    </location>
</feature>
<evidence type="ECO:0000256" key="1">
    <source>
        <dbReference type="ARBA" id="ARBA00022664"/>
    </source>
</evidence>
<dbReference type="Pfam" id="PF00098">
    <property type="entry name" value="zf-CCHC"/>
    <property type="match status" value="1"/>
</dbReference>
<feature type="compositionally biased region" description="Polar residues" evidence="3">
    <location>
        <begin position="587"/>
        <end position="617"/>
    </location>
</feature>
<keyword evidence="2" id="KW-0862">Zinc</keyword>
<dbReference type="GO" id="GO:0006397">
    <property type="term" value="P:mRNA processing"/>
    <property type="evidence" value="ECO:0007669"/>
    <property type="project" value="UniProtKB-KW"/>
</dbReference>
<evidence type="ECO:0000313" key="6">
    <source>
        <dbReference type="Proteomes" id="UP000559256"/>
    </source>
</evidence>
<dbReference type="AlphaFoldDB" id="A0A8H5GZK4"/>
<feature type="compositionally biased region" description="Low complexity" evidence="3">
    <location>
        <begin position="482"/>
        <end position="498"/>
    </location>
</feature>
<dbReference type="GO" id="GO:0003676">
    <property type="term" value="F:nucleic acid binding"/>
    <property type="evidence" value="ECO:0007669"/>
    <property type="project" value="InterPro"/>
</dbReference>